<feature type="region of interest" description="Disordered" evidence="5">
    <location>
        <begin position="384"/>
        <end position="439"/>
    </location>
</feature>
<sequence length="439" mass="46804">MADHDRDVARSPLDRVVERGGHLLSTAREEGGAFGRARRRQLEIILMIAVQAGLAAGLAALLAARLGPGAHVFAPAAAVGTIATAIGQRVRRTLELLAGVGVGIVVSDVLRYFLGSGVVQTGLVVTVAIATALLVAGRGGALVGQAGGTAVLIATLAPADHNLEVPRIVDALIGGLAGLFVVAVLLPVNPLRILDNSAQPVISGLTRQLDAIAEAQTNRDAEAAMRALEALRNLGPDVGRLTDALSGAQEVVTIAPARWRRRQHFHRYAAALRHLEQVILYTRSVARRTVTALQHDEPVPPALPMALSRLADALRELHQACRDEREFTRVDQLVLESAQCVGRAWGQGVRSDGEAMINDIRTAGSEVLRAAGCPTEESNELVRRATTAGEVETRPPARAHLYRPIPDRGHRPVRSRSRADRAAPARRARKRRTPPADGR</sequence>
<dbReference type="GO" id="GO:0016020">
    <property type="term" value="C:membrane"/>
    <property type="evidence" value="ECO:0007669"/>
    <property type="project" value="UniProtKB-SubCell"/>
</dbReference>
<evidence type="ECO:0000256" key="4">
    <source>
        <dbReference type="ARBA" id="ARBA00023136"/>
    </source>
</evidence>
<proteinExistence type="predicted"/>
<protein>
    <submittedName>
        <fullName evidence="8">Fusaric acid resistance protein-like</fullName>
    </submittedName>
</protein>
<evidence type="ECO:0000259" key="7">
    <source>
        <dbReference type="Pfam" id="PF13515"/>
    </source>
</evidence>
<dbReference type="STRING" id="946078.GA0070622_0635"/>
<name>A0A1A9B437_9ACTN</name>
<dbReference type="OrthoDB" id="5198202at2"/>
<comment type="subcellular location">
    <subcellularLocation>
        <location evidence="1">Membrane</location>
        <topology evidence="1">Multi-pass membrane protein</topology>
    </subcellularLocation>
</comment>
<dbReference type="InterPro" id="IPR049453">
    <property type="entry name" value="Memb_transporter_dom"/>
</dbReference>
<evidence type="ECO:0000256" key="6">
    <source>
        <dbReference type="SAM" id="Phobius"/>
    </source>
</evidence>
<dbReference type="Pfam" id="PF13515">
    <property type="entry name" value="FUSC_2"/>
    <property type="match status" value="1"/>
</dbReference>
<dbReference type="RefSeq" id="WP_091568213.1">
    <property type="nucleotide sequence ID" value="NZ_FLRH01000003.1"/>
</dbReference>
<evidence type="ECO:0000313" key="8">
    <source>
        <dbReference type="EMBL" id="SBT63677.1"/>
    </source>
</evidence>
<keyword evidence="4 6" id="KW-0472">Membrane</keyword>
<evidence type="ECO:0000256" key="5">
    <source>
        <dbReference type="SAM" id="MobiDB-lite"/>
    </source>
</evidence>
<evidence type="ECO:0000313" key="9">
    <source>
        <dbReference type="Proteomes" id="UP000199558"/>
    </source>
</evidence>
<evidence type="ECO:0000256" key="2">
    <source>
        <dbReference type="ARBA" id="ARBA00022692"/>
    </source>
</evidence>
<reference evidence="9" key="1">
    <citation type="submission" date="2016-06" db="EMBL/GenBank/DDBJ databases">
        <authorList>
            <person name="Varghese N."/>
            <person name="Submissions Spin"/>
        </authorList>
    </citation>
    <scope>NUCLEOTIDE SEQUENCE [LARGE SCALE GENOMIC DNA]</scope>
    <source>
        <strain evidence="9">DSM 45794</strain>
    </source>
</reference>
<feature type="transmembrane region" description="Helical" evidence="6">
    <location>
        <begin position="94"/>
        <end position="113"/>
    </location>
</feature>
<feature type="transmembrane region" description="Helical" evidence="6">
    <location>
        <begin position="171"/>
        <end position="188"/>
    </location>
</feature>
<evidence type="ECO:0000256" key="3">
    <source>
        <dbReference type="ARBA" id="ARBA00022989"/>
    </source>
</evidence>
<gene>
    <name evidence="8" type="ORF">GA0070622_0635</name>
</gene>
<organism evidence="8 9">
    <name type="scientific">Micromonospora sediminicola</name>
    <dbReference type="NCBI Taxonomy" id="946078"/>
    <lineage>
        <taxon>Bacteria</taxon>
        <taxon>Bacillati</taxon>
        <taxon>Actinomycetota</taxon>
        <taxon>Actinomycetes</taxon>
        <taxon>Micromonosporales</taxon>
        <taxon>Micromonosporaceae</taxon>
        <taxon>Micromonospora</taxon>
    </lineage>
</organism>
<keyword evidence="9" id="KW-1185">Reference proteome</keyword>
<dbReference type="EMBL" id="FLRH01000003">
    <property type="protein sequence ID" value="SBT63677.1"/>
    <property type="molecule type" value="Genomic_DNA"/>
</dbReference>
<feature type="domain" description="Integral membrane bound transporter" evidence="7">
    <location>
        <begin position="58"/>
        <end position="181"/>
    </location>
</feature>
<feature type="compositionally biased region" description="Basic residues" evidence="5">
    <location>
        <begin position="424"/>
        <end position="433"/>
    </location>
</feature>
<accession>A0A1A9B437</accession>
<dbReference type="AlphaFoldDB" id="A0A1A9B437"/>
<feature type="transmembrane region" description="Helical" evidence="6">
    <location>
        <begin position="119"/>
        <end position="136"/>
    </location>
</feature>
<keyword evidence="3 6" id="KW-1133">Transmembrane helix</keyword>
<feature type="transmembrane region" description="Helical" evidence="6">
    <location>
        <begin position="44"/>
        <end position="64"/>
    </location>
</feature>
<keyword evidence="2 6" id="KW-0812">Transmembrane</keyword>
<evidence type="ECO:0000256" key="1">
    <source>
        <dbReference type="ARBA" id="ARBA00004141"/>
    </source>
</evidence>
<dbReference type="Proteomes" id="UP000199558">
    <property type="component" value="Unassembled WGS sequence"/>
</dbReference>
<feature type="transmembrane region" description="Helical" evidence="6">
    <location>
        <begin position="70"/>
        <end position="87"/>
    </location>
</feature>